<sequence>MLNTPQDHSVSADPNEFQQQGSKRTSGRPNQMSKQSIENQTLASKRQPADEQAVQVLRKSVLQAELEPGSRVTENGLADLFALSRGAIRSALHHLSQEGLFLKIPYCGWAVMPISSADAWELYTLRANLEMLAASLASQNMDSSSSTELLRAFEELANACRKQDRTQVAEADFKLHKTIVTLSRHKRLQQQYRIVQQQIRVYIASSDALTPDFQTFIDHHRPIVDAILARDADLAAKLSSEHNLSEGKKLHRHLLTLESARIQA</sequence>
<keyword evidence="1" id="KW-0805">Transcription regulation</keyword>
<dbReference type="GO" id="GO:0003677">
    <property type="term" value="F:DNA binding"/>
    <property type="evidence" value="ECO:0007669"/>
    <property type="project" value="UniProtKB-KW"/>
</dbReference>
<dbReference type="Pfam" id="PF00392">
    <property type="entry name" value="GntR"/>
    <property type="match status" value="1"/>
</dbReference>
<dbReference type="AlphaFoldDB" id="A0A5J6QTW2"/>
<dbReference type="PANTHER" id="PTHR43537:SF24">
    <property type="entry name" value="GLUCONATE OPERON TRANSCRIPTIONAL REPRESSOR"/>
    <property type="match status" value="1"/>
</dbReference>
<evidence type="ECO:0000313" key="7">
    <source>
        <dbReference type="Proteomes" id="UP000327179"/>
    </source>
</evidence>
<dbReference type="GO" id="GO:0003700">
    <property type="term" value="F:DNA-binding transcription factor activity"/>
    <property type="evidence" value="ECO:0007669"/>
    <property type="project" value="InterPro"/>
</dbReference>
<dbReference type="Gene3D" id="1.20.120.530">
    <property type="entry name" value="GntR ligand-binding domain-like"/>
    <property type="match status" value="1"/>
</dbReference>
<name>A0A5J6QTW2_9GAMM</name>
<dbReference type="InterPro" id="IPR036390">
    <property type="entry name" value="WH_DNA-bd_sf"/>
</dbReference>
<evidence type="ECO:0000313" key="6">
    <source>
        <dbReference type="EMBL" id="QEY64256.1"/>
    </source>
</evidence>
<organism evidence="6 7">
    <name type="scientific">Metapseudomonas lalkuanensis</name>
    <dbReference type="NCBI Taxonomy" id="2604832"/>
    <lineage>
        <taxon>Bacteria</taxon>
        <taxon>Pseudomonadati</taxon>
        <taxon>Pseudomonadota</taxon>
        <taxon>Gammaproteobacteria</taxon>
        <taxon>Pseudomonadales</taxon>
        <taxon>Pseudomonadaceae</taxon>
        <taxon>Metapseudomonas</taxon>
    </lineage>
</organism>
<evidence type="ECO:0000259" key="5">
    <source>
        <dbReference type="PROSITE" id="PS50949"/>
    </source>
</evidence>
<feature type="compositionally biased region" description="Polar residues" evidence="4">
    <location>
        <begin position="16"/>
        <end position="44"/>
    </location>
</feature>
<keyword evidence="2" id="KW-0238">DNA-binding</keyword>
<dbReference type="PANTHER" id="PTHR43537">
    <property type="entry name" value="TRANSCRIPTIONAL REGULATOR, GNTR FAMILY"/>
    <property type="match status" value="1"/>
</dbReference>
<dbReference type="SUPFAM" id="SSF46785">
    <property type="entry name" value="Winged helix' DNA-binding domain"/>
    <property type="match status" value="1"/>
</dbReference>
<dbReference type="SUPFAM" id="SSF48008">
    <property type="entry name" value="GntR ligand-binding domain-like"/>
    <property type="match status" value="1"/>
</dbReference>
<evidence type="ECO:0000256" key="4">
    <source>
        <dbReference type="SAM" id="MobiDB-lite"/>
    </source>
</evidence>
<dbReference type="InterPro" id="IPR036388">
    <property type="entry name" value="WH-like_DNA-bd_sf"/>
</dbReference>
<feature type="domain" description="HTH gntR-type" evidence="5">
    <location>
        <begin position="47"/>
        <end position="114"/>
    </location>
</feature>
<dbReference type="SMART" id="SM00895">
    <property type="entry name" value="FCD"/>
    <property type="match status" value="1"/>
</dbReference>
<accession>A0A5J6QTW2</accession>
<reference evidence="6 7" key="1">
    <citation type="submission" date="2019-08" db="EMBL/GenBank/DDBJ databases">
        <title>Whole-genome Sequencing of e-waste polymer degrading bacterium Pseudomonas sp. strain PE08.</title>
        <authorList>
            <person name="Kirdat K."/>
            <person name="Debbarma P."/>
            <person name="Narawade N."/>
            <person name="Suyal D."/>
            <person name="Thorat V."/>
            <person name="Shouche Y."/>
            <person name="Goel R."/>
            <person name="Yadav A."/>
        </authorList>
    </citation>
    <scope>NUCLEOTIDE SEQUENCE [LARGE SCALE GENOMIC DNA]</scope>
    <source>
        <strain evidence="6 7">PE08</strain>
    </source>
</reference>
<dbReference type="InterPro" id="IPR011711">
    <property type="entry name" value="GntR_C"/>
</dbReference>
<dbReference type="PROSITE" id="PS50949">
    <property type="entry name" value="HTH_GNTR"/>
    <property type="match status" value="1"/>
</dbReference>
<evidence type="ECO:0000256" key="3">
    <source>
        <dbReference type="ARBA" id="ARBA00023163"/>
    </source>
</evidence>
<protein>
    <submittedName>
        <fullName evidence="6">GntR family transcriptional regulator</fullName>
    </submittedName>
</protein>
<dbReference type="InterPro" id="IPR008920">
    <property type="entry name" value="TF_FadR/GntR_C"/>
</dbReference>
<feature type="region of interest" description="Disordered" evidence="4">
    <location>
        <begin position="1"/>
        <end position="50"/>
    </location>
</feature>
<evidence type="ECO:0000256" key="2">
    <source>
        <dbReference type="ARBA" id="ARBA00023125"/>
    </source>
</evidence>
<dbReference type="Proteomes" id="UP000327179">
    <property type="component" value="Chromosome"/>
</dbReference>
<gene>
    <name evidence="6" type="ORF">FXN65_20155</name>
</gene>
<dbReference type="InterPro" id="IPR000524">
    <property type="entry name" value="Tscrpt_reg_HTH_GntR"/>
</dbReference>
<dbReference type="Gene3D" id="1.10.10.10">
    <property type="entry name" value="Winged helix-like DNA-binding domain superfamily/Winged helix DNA-binding domain"/>
    <property type="match status" value="1"/>
</dbReference>
<dbReference type="Pfam" id="PF07729">
    <property type="entry name" value="FCD"/>
    <property type="match status" value="1"/>
</dbReference>
<dbReference type="KEGG" id="plal:FXN65_20155"/>
<keyword evidence="7" id="KW-1185">Reference proteome</keyword>
<proteinExistence type="predicted"/>
<evidence type="ECO:0000256" key="1">
    <source>
        <dbReference type="ARBA" id="ARBA00023015"/>
    </source>
</evidence>
<dbReference type="EMBL" id="CP043311">
    <property type="protein sequence ID" value="QEY64256.1"/>
    <property type="molecule type" value="Genomic_DNA"/>
</dbReference>
<keyword evidence="3" id="KW-0804">Transcription</keyword>